<reference evidence="4 5" key="1">
    <citation type="journal article" date="2019" name="Nat. Med.">
        <title>A library of human gut bacterial isolates paired with longitudinal multiomics data enables mechanistic microbiome research.</title>
        <authorList>
            <person name="Poyet M."/>
            <person name="Groussin M."/>
            <person name="Gibbons S.M."/>
            <person name="Avila-Pacheco J."/>
            <person name="Jiang X."/>
            <person name="Kearney S.M."/>
            <person name="Perrotta A.R."/>
            <person name="Berdy B."/>
            <person name="Zhao S."/>
            <person name="Lieberman T.D."/>
            <person name="Swanson P.K."/>
            <person name="Smith M."/>
            <person name="Roesemann S."/>
            <person name="Alexander J.E."/>
            <person name="Rich S.A."/>
            <person name="Livny J."/>
            <person name="Vlamakis H."/>
            <person name="Clish C."/>
            <person name="Bullock K."/>
            <person name="Deik A."/>
            <person name="Scott J."/>
            <person name="Pierce K.A."/>
            <person name="Xavier R.J."/>
            <person name="Alm E.J."/>
        </authorList>
    </citation>
    <scope>NUCLEOTIDE SEQUENCE [LARGE SCALE GENOMIC DNA]</scope>
    <source>
        <strain evidence="4 5">BIOML-A16</strain>
    </source>
</reference>
<proteinExistence type="predicted"/>
<accession>A0A6I0WG67</accession>
<feature type="region of interest" description="Disordered" evidence="1">
    <location>
        <begin position="1"/>
        <end position="27"/>
    </location>
</feature>
<feature type="compositionally biased region" description="Basic and acidic residues" evidence="1">
    <location>
        <begin position="156"/>
        <end position="167"/>
    </location>
</feature>
<gene>
    <name evidence="4" type="primary">traM</name>
    <name evidence="4" type="ORF">GAZ43_20000</name>
</gene>
<dbReference type="NCBIfam" id="TIGR03779">
    <property type="entry name" value="Bac_Flav_CT_M"/>
    <property type="match status" value="1"/>
</dbReference>
<evidence type="ECO:0000313" key="4">
    <source>
        <dbReference type="EMBL" id="KAB6337126.1"/>
    </source>
</evidence>
<dbReference type="AlphaFoldDB" id="A0A6I0WG67"/>
<evidence type="ECO:0000313" key="5">
    <source>
        <dbReference type="Proteomes" id="UP000438288"/>
    </source>
</evidence>
<keyword evidence="2" id="KW-1133">Transmembrane helix</keyword>
<evidence type="ECO:0000259" key="3">
    <source>
        <dbReference type="Pfam" id="PF12508"/>
    </source>
</evidence>
<evidence type="ECO:0000256" key="2">
    <source>
        <dbReference type="SAM" id="Phobius"/>
    </source>
</evidence>
<sequence>MAQSDKKEEKEKERESQKAKSALEKEKKQGGKAVEKLKFYGVVAFLSLLCAGFIWFIFKPDAPETVEGMAGINTTIPDAIAPETMADKQKAYELEEMKKRRKEKVRTLQDMAGDYLTPDTLDGLKPEERAPRVDAIRESREKQRQISRQITSFYQEPKESPRVSELERQVKELSEKLERERKSQDPLELMEKSYEMAARYFPGQTGGQVKSIQTAGGTGAGNPAAIAAGRVTENVVSSLAAPPLPDSIPRNYGFATAVGGGQFAGANTIRACVAEDQTVTTGSRIKFRLLEPLQVGSVLVPANTPLFGTVRIEGQRMAVSVNSIESGGNILPVELAAYDMDGQAGLFVPNTAERTAMKEAAANIGSGFGTSISFARSASQQLVMDVTRGVLSGGSQYLATKMREVKVSVKANYQLLLISQKQ</sequence>
<dbReference type="Proteomes" id="UP000438288">
    <property type="component" value="Unassembled WGS sequence"/>
</dbReference>
<dbReference type="Pfam" id="PF12508">
    <property type="entry name" value="Transposon_TraM"/>
    <property type="match status" value="1"/>
</dbReference>
<dbReference type="InterPro" id="IPR022187">
    <property type="entry name" value="Conjug_transposon_TraM"/>
</dbReference>
<organism evidence="4 5">
    <name type="scientific">Bacteroides xylanisolvens</name>
    <dbReference type="NCBI Taxonomy" id="371601"/>
    <lineage>
        <taxon>Bacteria</taxon>
        <taxon>Pseudomonadati</taxon>
        <taxon>Bacteroidota</taxon>
        <taxon>Bacteroidia</taxon>
        <taxon>Bacteroidales</taxon>
        <taxon>Bacteroidaceae</taxon>
        <taxon>Bacteroides</taxon>
    </lineage>
</organism>
<dbReference type="InterPro" id="IPR055407">
    <property type="entry name" value="TraM_C"/>
</dbReference>
<name>A0A6I0WG67_9BACE</name>
<keyword evidence="2" id="KW-0472">Membrane</keyword>
<feature type="region of interest" description="Disordered" evidence="1">
    <location>
        <begin position="138"/>
        <end position="167"/>
    </location>
</feature>
<evidence type="ECO:0000256" key="1">
    <source>
        <dbReference type="SAM" id="MobiDB-lite"/>
    </source>
</evidence>
<dbReference type="EMBL" id="WDCP01000063">
    <property type="protein sequence ID" value="KAB6337126.1"/>
    <property type="molecule type" value="Genomic_DNA"/>
</dbReference>
<feature type="domain" description="Conjugative transposon TraM C-terminal" evidence="3">
    <location>
        <begin position="269"/>
        <end position="417"/>
    </location>
</feature>
<dbReference type="RefSeq" id="WP_008647099.1">
    <property type="nucleotide sequence ID" value="NZ_CP042282.1"/>
</dbReference>
<feature type="transmembrane region" description="Helical" evidence="2">
    <location>
        <begin position="37"/>
        <end position="58"/>
    </location>
</feature>
<comment type="caution">
    <text evidence="4">The sequence shown here is derived from an EMBL/GenBank/DDBJ whole genome shotgun (WGS) entry which is preliminary data.</text>
</comment>
<protein>
    <submittedName>
        <fullName evidence="4">Conjugative transposon protein TraM</fullName>
    </submittedName>
</protein>
<keyword evidence="2" id="KW-0812">Transmembrane</keyword>